<keyword evidence="1 2" id="KW-0808">Transferase</keyword>
<dbReference type="InterPro" id="IPR048254">
    <property type="entry name" value="CDP_ALCOHOL_P_TRANSF_CS"/>
</dbReference>
<keyword evidence="3" id="KW-0812">Transmembrane</keyword>
<reference evidence="4 5" key="1">
    <citation type="submission" date="2023-04" db="EMBL/GenBank/DDBJ databases">
        <title>Halomonas strains isolated from rhizosphere soil.</title>
        <authorList>
            <person name="Xu L."/>
            <person name="Sun J.-Q."/>
        </authorList>
    </citation>
    <scope>NUCLEOTIDE SEQUENCE [LARGE SCALE GENOMIC DNA]</scope>
    <source>
        <strain evidence="4 5">LR5S20</strain>
    </source>
</reference>
<dbReference type="RefSeq" id="WP_282735610.1">
    <property type="nucleotide sequence ID" value="NZ_JASCQP010000027.1"/>
</dbReference>
<comment type="similarity">
    <text evidence="2">Belongs to the CDP-alcohol phosphatidyltransferase class-I family.</text>
</comment>
<evidence type="ECO:0000256" key="1">
    <source>
        <dbReference type="ARBA" id="ARBA00022679"/>
    </source>
</evidence>
<evidence type="ECO:0000256" key="2">
    <source>
        <dbReference type="RuleBase" id="RU003750"/>
    </source>
</evidence>
<dbReference type="Gene3D" id="1.20.120.1760">
    <property type="match status" value="1"/>
</dbReference>
<evidence type="ECO:0000313" key="4">
    <source>
        <dbReference type="EMBL" id="MDI5891668.1"/>
    </source>
</evidence>
<keyword evidence="3" id="KW-0472">Membrane</keyword>
<organism evidence="4 5">
    <name type="scientific">Halomonas rhizosphaerae</name>
    <dbReference type="NCBI Taxonomy" id="3043296"/>
    <lineage>
        <taxon>Bacteria</taxon>
        <taxon>Pseudomonadati</taxon>
        <taxon>Pseudomonadota</taxon>
        <taxon>Gammaproteobacteria</taxon>
        <taxon>Oceanospirillales</taxon>
        <taxon>Halomonadaceae</taxon>
        <taxon>Halomonas</taxon>
    </lineage>
</organism>
<keyword evidence="5" id="KW-1185">Reference proteome</keyword>
<proteinExistence type="inferred from homology"/>
<feature type="transmembrane region" description="Helical" evidence="3">
    <location>
        <begin position="46"/>
        <end position="66"/>
    </location>
</feature>
<dbReference type="PROSITE" id="PS00379">
    <property type="entry name" value="CDP_ALCOHOL_P_TRANSF"/>
    <property type="match status" value="1"/>
</dbReference>
<feature type="transmembrane region" description="Helical" evidence="3">
    <location>
        <begin position="78"/>
        <end position="94"/>
    </location>
</feature>
<dbReference type="InterPro" id="IPR000462">
    <property type="entry name" value="CDP-OH_P_trans"/>
</dbReference>
<protein>
    <submittedName>
        <fullName evidence="4">CDP-alcohol phosphatidyltransferase family protein</fullName>
    </submittedName>
</protein>
<accession>A0ABT6V0B1</accession>
<feature type="transmembrane region" description="Helical" evidence="3">
    <location>
        <begin position="219"/>
        <end position="240"/>
    </location>
</feature>
<feature type="transmembrane region" description="Helical" evidence="3">
    <location>
        <begin position="21"/>
        <end position="40"/>
    </location>
</feature>
<gene>
    <name evidence="4" type="ORF">QLQ83_11205</name>
</gene>
<feature type="transmembrane region" description="Helical" evidence="3">
    <location>
        <begin position="195"/>
        <end position="213"/>
    </location>
</feature>
<feature type="transmembrane region" description="Helical" evidence="3">
    <location>
        <begin position="137"/>
        <end position="156"/>
    </location>
</feature>
<name>A0ABT6V0B1_9GAMM</name>
<dbReference type="InterPro" id="IPR043130">
    <property type="entry name" value="CDP-OH_PTrfase_TM_dom"/>
</dbReference>
<dbReference type="Pfam" id="PF01066">
    <property type="entry name" value="CDP-OH_P_transf"/>
    <property type="match status" value="1"/>
</dbReference>
<evidence type="ECO:0000313" key="5">
    <source>
        <dbReference type="Proteomes" id="UP001225957"/>
    </source>
</evidence>
<keyword evidence="3" id="KW-1133">Transmembrane helix</keyword>
<dbReference type="EMBL" id="JASCQP010000027">
    <property type="protein sequence ID" value="MDI5891668.1"/>
    <property type="molecule type" value="Genomic_DNA"/>
</dbReference>
<comment type="caution">
    <text evidence="4">The sequence shown here is derived from an EMBL/GenBank/DDBJ whole genome shotgun (WGS) entry which is preliminary data.</text>
</comment>
<sequence>MQYCQSTRDHARGPAIPIVRDLGVGALILLAATTLLWSWVGASFRVPLLAMITYLIMAGLVVASAPSHWRRLGWANRITLWRGALIALLAGTLADPDLLARDAVPLAALALLVLLLDGVDGWVARRTSTQSDFGARFDMELDAFLILLLCLALLLLDKAGPWVLAIGAMRYAFVIAGRKLSWLTATLPQSRRRKIVCVWQVAALMIALLPVAGATTTSWLAGSALAGLIWSFGVDIRWLYRHAPARRVEDCRASSHS</sequence>
<evidence type="ECO:0000256" key="3">
    <source>
        <dbReference type="SAM" id="Phobius"/>
    </source>
</evidence>
<dbReference type="Proteomes" id="UP001225957">
    <property type="component" value="Unassembled WGS sequence"/>
</dbReference>